<dbReference type="Gene3D" id="3.30.1280.10">
    <property type="entry name" value="Phosphoribosylformylglycinamidine synthase subunit PurS"/>
    <property type="match status" value="1"/>
</dbReference>
<dbReference type="PANTHER" id="PTHR34696:SF1">
    <property type="entry name" value="PHOSPHORIBOSYLFORMYLGLYCINAMIDINE SYNTHASE SUBUNIT PURS"/>
    <property type="match status" value="1"/>
</dbReference>
<dbReference type="GO" id="GO:0005524">
    <property type="term" value="F:ATP binding"/>
    <property type="evidence" value="ECO:0007669"/>
    <property type="project" value="UniProtKB-UniRule"/>
</dbReference>
<dbReference type="EC" id="6.3.5.3" evidence="6"/>
<evidence type="ECO:0000256" key="1">
    <source>
        <dbReference type="ARBA" id="ARBA00022490"/>
    </source>
</evidence>
<comment type="catalytic activity">
    <reaction evidence="6">
        <text>N(2)-formyl-N(1)-(5-phospho-beta-D-ribosyl)glycinamide + L-glutamine + ATP + H2O = 2-formamido-N(1)-(5-O-phospho-beta-D-ribosyl)acetamidine + L-glutamate + ADP + phosphate + H(+)</text>
        <dbReference type="Rhea" id="RHEA:17129"/>
        <dbReference type="ChEBI" id="CHEBI:15377"/>
        <dbReference type="ChEBI" id="CHEBI:15378"/>
        <dbReference type="ChEBI" id="CHEBI:29985"/>
        <dbReference type="ChEBI" id="CHEBI:30616"/>
        <dbReference type="ChEBI" id="CHEBI:43474"/>
        <dbReference type="ChEBI" id="CHEBI:58359"/>
        <dbReference type="ChEBI" id="CHEBI:147286"/>
        <dbReference type="ChEBI" id="CHEBI:147287"/>
        <dbReference type="ChEBI" id="CHEBI:456216"/>
        <dbReference type="EC" id="6.3.5.3"/>
    </reaction>
</comment>
<evidence type="ECO:0000256" key="3">
    <source>
        <dbReference type="ARBA" id="ARBA00022741"/>
    </source>
</evidence>
<evidence type="ECO:0000256" key="2">
    <source>
        <dbReference type="ARBA" id="ARBA00022598"/>
    </source>
</evidence>
<dbReference type="InterPro" id="IPR003850">
    <property type="entry name" value="PurS"/>
</dbReference>
<comment type="subunit">
    <text evidence="6">Part of the FGAM synthase complex composed of 1 PurL, 1 PurQ and 2 PurS subunits.</text>
</comment>
<evidence type="ECO:0000313" key="8">
    <source>
        <dbReference type="Proteomes" id="UP000295705"/>
    </source>
</evidence>
<protein>
    <recommendedName>
        <fullName evidence="6">Phosphoribosylformylglycinamidine synthase subunit PurS</fullName>
        <shortName evidence="6">FGAM synthase</shortName>
        <ecNumber evidence="6">6.3.5.3</ecNumber>
    </recommendedName>
    <alternativeName>
        <fullName evidence="6">Formylglycinamide ribonucleotide amidotransferase subunit III</fullName>
        <shortName evidence="6">FGAR amidotransferase III</shortName>
        <shortName evidence="6">FGAR-AT III</shortName>
    </alternativeName>
    <alternativeName>
        <fullName evidence="6">Phosphoribosylformylglycinamidine synthase subunit III</fullName>
    </alternativeName>
</protein>
<sequence>MTEVSEFHATRVPPRRPGNLEGVARVIVDVLPKAEILDPQGQAVARAMGRLGVGGVADVRQGKHFELEVDDTVGDAELEHIAGTLLANPVIEEWVVRRVQ</sequence>
<gene>
    <name evidence="6" type="primary">purS</name>
    <name evidence="7" type="ORF">EV188_10761</name>
</gene>
<comment type="caution">
    <text evidence="7">The sequence shown here is derived from an EMBL/GenBank/DDBJ whole genome shotgun (WGS) entry which is preliminary data.</text>
</comment>
<comment type="pathway">
    <text evidence="6">Purine metabolism; IMP biosynthesis via de novo pathway; 5-amino-1-(5-phospho-D-ribosyl)imidazole from N(2)-formyl-N(1)-(5-phospho-D-ribosyl)glycinamide: step 1/2.</text>
</comment>
<accession>A0A4R6UZ86</accession>
<reference evidence="7 8" key="1">
    <citation type="submission" date="2019-03" db="EMBL/GenBank/DDBJ databases">
        <title>Genomic Encyclopedia of Type Strains, Phase IV (KMG-IV): sequencing the most valuable type-strain genomes for metagenomic binning, comparative biology and taxonomic classification.</title>
        <authorList>
            <person name="Goeker M."/>
        </authorList>
    </citation>
    <scope>NUCLEOTIDE SEQUENCE [LARGE SCALE GENOMIC DNA]</scope>
    <source>
        <strain evidence="7 8">DSM 45775</strain>
    </source>
</reference>
<keyword evidence="4 6" id="KW-0658">Purine biosynthesis</keyword>
<evidence type="ECO:0000256" key="4">
    <source>
        <dbReference type="ARBA" id="ARBA00022755"/>
    </source>
</evidence>
<keyword evidence="1 6" id="KW-0963">Cytoplasm</keyword>
<keyword evidence="5 6" id="KW-0067">ATP-binding</keyword>
<dbReference type="GO" id="GO:0004642">
    <property type="term" value="F:phosphoribosylformylglycinamidine synthase activity"/>
    <property type="evidence" value="ECO:0007669"/>
    <property type="project" value="UniProtKB-UniRule"/>
</dbReference>
<keyword evidence="8" id="KW-1185">Reference proteome</keyword>
<dbReference type="NCBIfam" id="TIGR00302">
    <property type="entry name" value="phosphoribosylformylglycinamidine synthase subunit PurS"/>
    <property type="match status" value="1"/>
</dbReference>
<evidence type="ECO:0000256" key="5">
    <source>
        <dbReference type="ARBA" id="ARBA00022840"/>
    </source>
</evidence>
<dbReference type="SUPFAM" id="SSF82697">
    <property type="entry name" value="PurS-like"/>
    <property type="match status" value="1"/>
</dbReference>
<dbReference type="Proteomes" id="UP000295705">
    <property type="component" value="Unassembled WGS sequence"/>
</dbReference>
<comment type="similarity">
    <text evidence="6">Belongs to the PurS family.</text>
</comment>
<dbReference type="NCBIfam" id="NF004630">
    <property type="entry name" value="PRK05974.1"/>
    <property type="match status" value="1"/>
</dbReference>
<dbReference type="GO" id="GO:0005737">
    <property type="term" value="C:cytoplasm"/>
    <property type="evidence" value="ECO:0007669"/>
    <property type="project" value="UniProtKB-SubCell"/>
</dbReference>
<organism evidence="7 8">
    <name type="scientific">Actinomycetospora succinea</name>
    <dbReference type="NCBI Taxonomy" id="663603"/>
    <lineage>
        <taxon>Bacteria</taxon>
        <taxon>Bacillati</taxon>
        <taxon>Actinomycetota</taxon>
        <taxon>Actinomycetes</taxon>
        <taxon>Pseudonocardiales</taxon>
        <taxon>Pseudonocardiaceae</taxon>
        <taxon>Actinomycetospora</taxon>
    </lineage>
</organism>
<dbReference type="PANTHER" id="PTHR34696">
    <property type="entry name" value="PHOSPHORIBOSYLFORMYLGLYCINAMIDINE SYNTHASE SUBUNIT PURS"/>
    <property type="match status" value="1"/>
</dbReference>
<comment type="subcellular location">
    <subcellularLocation>
        <location evidence="6">Cytoplasm</location>
    </subcellularLocation>
</comment>
<dbReference type="UniPathway" id="UPA00074">
    <property type="reaction ID" value="UER00128"/>
</dbReference>
<name>A0A4R6UZ86_9PSEU</name>
<dbReference type="EMBL" id="SNYO01000007">
    <property type="protein sequence ID" value="TDQ52685.1"/>
    <property type="molecule type" value="Genomic_DNA"/>
</dbReference>
<dbReference type="InterPro" id="IPR036604">
    <property type="entry name" value="PurS-like_sf"/>
</dbReference>
<keyword evidence="2 6" id="KW-0436">Ligase</keyword>
<comment type="function">
    <text evidence="6">Part of the phosphoribosylformylglycinamidine synthase complex involved in the purines biosynthetic pathway. Catalyzes the ATP-dependent conversion of formylglycinamide ribonucleotide (FGAR) and glutamine to yield formylglycinamidine ribonucleotide (FGAM) and glutamate. The FGAM synthase complex is composed of three subunits. PurQ produces an ammonia molecule by converting glutamine to glutamate. PurL transfers the ammonia molecule to FGAR to form FGAM in an ATP-dependent manner. PurS interacts with PurQ and PurL and is thought to assist in the transfer of the ammonia molecule from PurQ to PurL.</text>
</comment>
<dbReference type="GO" id="GO:0006189">
    <property type="term" value="P:'de novo' IMP biosynthetic process"/>
    <property type="evidence" value="ECO:0007669"/>
    <property type="project" value="UniProtKB-UniRule"/>
</dbReference>
<evidence type="ECO:0000256" key="6">
    <source>
        <dbReference type="HAMAP-Rule" id="MF_01926"/>
    </source>
</evidence>
<evidence type="ECO:0000313" key="7">
    <source>
        <dbReference type="EMBL" id="TDQ52685.1"/>
    </source>
</evidence>
<dbReference type="Pfam" id="PF02700">
    <property type="entry name" value="PurS"/>
    <property type="match status" value="1"/>
</dbReference>
<dbReference type="AlphaFoldDB" id="A0A4R6UZ86"/>
<keyword evidence="3 6" id="KW-0547">Nucleotide-binding</keyword>
<dbReference type="HAMAP" id="MF_01926">
    <property type="entry name" value="PurS"/>
    <property type="match status" value="1"/>
</dbReference>
<proteinExistence type="inferred from homology"/>